<dbReference type="OrthoDB" id="2019015at2759"/>
<sequence>MEPAFDCSNFQYQFQPGIKSGQPALPFDRHIFQSHFLDAKLEHMWTANKIDEKHYHRAEDIHEVECISGIAAAYRLGAKYENFDDLAAANFAKYLKNVHGINFQGFRVP</sequence>
<accession>C6HHX3</accession>
<proteinExistence type="predicted"/>
<dbReference type="HOGENOM" id="CLU_2183161_0_0_1"/>
<organism evidence="1 2">
    <name type="scientific">Ajellomyces capsulatus (strain H143)</name>
    <name type="common">Darling's disease fungus</name>
    <name type="synonym">Histoplasma capsulatum</name>
    <dbReference type="NCBI Taxonomy" id="544712"/>
    <lineage>
        <taxon>Eukaryota</taxon>
        <taxon>Fungi</taxon>
        <taxon>Dikarya</taxon>
        <taxon>Ascomycota</taxon>
        <taxon>Pezizomycotina</taxon>
        <taxon>Eurotiomycetes</taxon>
        <taxon>Eurotiomycetidae</taxon>
        <taxon>Onygenales</taxon>
        <taxon>Ajellomycetaceae</taxon>
        <taxon>Histoplasma</taxon>
    </lineage>
</organism>
<evidence type="ECO:0000313" key="2">
    <source>
        <dbReference type="Proteomes" id="UP000002624"/>
    </source>
</evidence>
<evidence type="ECO:0000313" key="1">
    <source>
        <dbReference type="EMBL" id="EER40407.1"/>
    </source>
</evidence>
<dbReference type="STRING" id="544712.C6HHX3"/>
<gene>
    <name evidence="1" type="ORF">HCDG_05804</name>
</gene>
<dbReference type="VEuPathDB" id="FungiDB:HCDG_05804"/>
<reference evidence="2" key="1">
    <citation type="submission" date="2009-05" db="EMBL/GenBank/DDBJ databases">
        <title>The genome sequence of Ajellomyces capsulatus strain H143.</title>
        <authorList>
            <person name="Champion M."/>
            <person name="Cuomo C.A."/>
            <person name="Ma L.-J."/>
            <person name="Henn M.R."/>
            <person name="Sil A."/>
            <person name="Goldman B."/>
            <person name="Young S.K."/>
            <person name="Kodira C.D."/>
            <person name="Zeng Q."/>
            <person name="Koehrsen M."/>
            <person name="Alvarado L."/>
            <person name="Berlin A.M."/>
            <person name="Borenstein D."/>
            <person name="Chen Z."/>
            <person name="Engels R."/>
            <person name="Freedman E."/>
            <person name="Gellesch M."/>
            <person name="Goldberg J."/>
            <person name="Griggs A."/>
            <person name="Gujja S."/>
            <person name="Heiman D.I."/>
            <person name="Hepburn T.A."/>
            <person name="Howarth C."/>
            <person name="Jen D."/>
            <person name="Larson L."/>
            <person name="Lewis B."/>
            <person name="Mehta T."/>
            <person name="Park D."/>
            <person name="Pearson M."/>
            <person name="Roberts A."/>
            <person name="Saif S."/>
            <person name="Shea T.D."/>
            <person name="Shenoy N."/>
            <person name="Sisk P."/>
            <person name="Stolte C."/>
            <person name="Sykes S."/>
            <person name="Walk T."/>
            <person name="White J."/>
            <person name="Yandava C."/>
            <person name="Klein B."/>
            <person name="McEwen J.G."/>
            <person name="Puccia R."/>
            <person name="Goldman G.H."/>
            <person name="Felipe M.S."/>
            <person name="Nino-Vega G."/>
            <person name="San-Blas G."/>
            <person name="Taylor J.W."/>
            <person name="Mendoza L."/>
            <person name="Galagan J.E."/>
            <person name="Nusbaum C."/>
            <person name="Birren B.W."/>
        </authorList>
    </citation>
    <scope>NUCLEOTIDE SEQUENCE [LARGE SCALE GENOMIC DNA]</scope>
    <source>
        <strain evidence="2">H143</strain>
    </source>
</reference>
<dbReference type="Proteomes" id="UP000002624">
    <property type="component" value="Unassembled WGS sequence"/>
</dbReference>
<protein>
    <submittedName>
        <fullName evidence="1">Flavin-containing amine oxidasedehydrogenase</fullName>
    </submittedName>
</protein>
<name>C6HHX3_AJECH</name>
<dbReference type="AlphaFoldDB" id="C6HHX3"/>
<dbReference type="EMBL" id="GG692427">
    <property type="protein sequence ID" value="EER40407.1"/>
    <property type="molecule type" value="Genomic_DNA"/>
</dbReference>